<dbReference type="CDD" id="cd08368">
    <property type="entry name" value="LIM"/>
    <property type="match status" value="1"/>
</dbReference>
<keyword evidence="8" id="KW-1185">Reference proteome</keyword>
<dbReference type="EMBL" id="CAKAEH010000267">
    <property type="protein sequence ID" value="CAG9530459.1"/>
    <property type="molecule type" value="Genomic_DNA"/>
</dbReference>
<keyword evidence="3 5" id="KW-0862">Zinc</keyword>
<evidence type="ECO:0000313" key="7">
    <source>
        <dbReference type="EMBL" id="CAG9530459.1"/>
    </source>
</evidence>
<dbReference type="Gene3D" id="2.10.110.10">
    <property type="entry name" value="Cysteine Rich Protein"/>
    <property type="match status" value="2"/>
</dbReference>
<dbReference type="AlphaFoldDB" id="A0A8J2PW05"/>
<comment type="caution">
    <text evidence="7">The sequence shown here is derived from an EMBL/GenBank/DDBJ whole genome shotgun (WGS) entry which is preliminary data.</text>
</comment>
<evidence type="ECO:0000256" key="2">
    <source>
        <dbReference type="ARBA" id="ARBA00022737"/>
    </source>
</evidence>
<proteinExistence type="predicted"/>
<keyword evidence="2" id="KW-0677">Repeat</keyword>
<evidence type="ECO:0000256" key="1">
    <source>
        <dbReference type="ARBA" id="ARBA00022723"/>
    </source>
</evidence>
<evidence type="ECO:0000313" key="8">
    <source>
        <dbReference type="Proteomes" id="UP000746747"/>
    </source>
</evidence>
<accession>A0A8J2PW05</accession>
<feature type="domain" description="LIM zinc-binding" evidence="6">
    <location>
        <begin position="36"/>
        <end position="105"/>
    </location>
</feature>
<dbReference type="GO" id="GO:0030018">
    <property type="term" value="C:Z disc"/>
    <property type="evidence" value="ECO:0007669"/>
    <property type="project" value="TreeGrafter"/>
</dbReference>
<evidence type="ECO:0000256" key="3">
    <source>
        <dbReference type="ARBA" id="ARBA00022833"/>
    </source>
</evidence>
<evidence type="ECO:0000259" key="6">
    <source>
        <dbReference type="PROSITE" id="PS50023"/>
    </source>
</evidence>
<feature type="domain" description="LIM zinc-binding" evidence="6">
    <location>
        <begin position="106"/>
        <end position="170"/>
    </location>
</feature>
<organism evidence="7 8">
    <name type="scientific">Cercopithifilaria johnstoni</name>
    <dbReference type="NCBI Taxonomy" id="2874296"/>
    <lineage>
        <taxon>Eukaryota</taxon>
        <taxon>Metazoa</taxon>
        <taxon>Ecdysozoa</taxon>
        <taxon>Nematoda</taxon>
        <taxon>Chromadorea</taxon>
        <taxon>Rhabditida</taxon>
        <taxon>Spirurina</taxon>
        <taxon>Spiruromorpha</taxon>
        <taxon>Filarioidea</taxon>
        <taxon>Onchocercidae</taxon>
        <taxon>Cercopithifilaria</taxon>
    </lineage>
</organism>
<dbReference type="OrthoDB" id="1112565at2759"/>
<keyword evidence="4 5" id="KW-0440">LIM domain</keyword>
<dbReference type="Pfam" id="PF00412">
    <property type="entry name" value="LIM"/>
    <property type="match status" value="2"/>
</dbReference>
<dbReference type="PROSITE" id="PS50023">
    <property type="entry name" value="LIM_DOMAIN_2"/>
    <property type="match status" value="2"/>
</dbReference>
<sequence length="232" mass="27038">MRSKTEIGSDSNSVLNIFESSGLTEIAKRKEGKWMIRCNRCNEPITRKQTLMHNVIYSLNKIWHREHFTCIRCNCLVGYDGRSFRKCRSNRNYPICIDCYMEEYHPKCNVCKKALRETCVKAMNKLWHRCCFTCTKCHSPFANGEFLIFNEKPYDIDCYYLTKYDSELTPITGSQGGPIAADFTGTTFDYKKTEQEKYTQKSQDVISQPQFRAITQITEIKKHPSSMIPLPV</sequence>
<dbReference type="PANTHER" id="PTHR24205">
    <property type="entry name" value="FOUR AND A HALF LIM DOMAINS PROTEIN"/>
    <property type="match status" value="1"/>
</dbReference>
<dbReference type="GO" id="GO:0005634">
    <property type="term" value="C:nucleus"/>
    <property type="evidence" value="ECO:0007669"/>
    <property type="project" value="TreeGrafter"/>
</dbReference>
<dbReference type="InterPro" id="IPR001781">
    <property type="entry name" value="Znf_LIM"/>
</dbReference>
<dbReference type="GO" id="GO:0046872">
    <property type="term" value="F:metal ion binding"/>
    <property type="evidence" value="ECO:0007669"/>
    <property type="project" value="UniProtKB-KW"/>
</dbReference>
<dbReference type="PROSITE" id="PS00478">
    <property type="entry name" value="LIM_DOMAIN_1"/>
    <property type="match status" value="2"/>
</dbReference>
<reference evidence="7" key="1">
    <citation type="submission" date="2021-09" db="EMBL/GenBank/DDBJ databases">
        <authorList>
            <consortium name="Pathogen Informatics"/>
        </authorList>
    </citation>
    <scope>NUCLEOTIDE SEQUENCE</scope>
</reference>
<dbReference type="SMART" id="SM00132">
    <property type="entry name" value="LIM"/>
    <property type="match status" value="2"/>
</dbReference>
<evidence type="ECO:0000256" key="5">
    <source>
        <dbReference type="PROSITE-ProRule" id="PRU00125"/>
    </source>
</evidence>
<keyword evidence="1 5" id="KW-0479">Metal-binding</keyword>
<dbReference type="SUPFAM" id="SSF57716">
    <property type="entry name" value="Glucocorticoid receptor-like (DNA-binding domain)"/>
    <property type="match status" value="1"/>
</dbReference>
<gene>
    <name evidence="7" type="ORF">CJOHNSTONI_LOCUS951</name>
</gene>
<name>A0A8J2PW05_9BILA</name>
<dbReference type="Proteomes" id="UP000746747">
    <property type="component" value="Unassembled WGS sequence"/>
</dbReference>
<protein>
    <recommendedName>
        <fullName evidence="6">LIM zinc-binding domain-containing protein</fullName>
    </recommendedName>
</protein>
<dbReference type="GO" id="GO:0003712">
    <property type="term" value="F:transcription coregulator activity"/>
    <property type="evidence" value="ECO:0007669"/>
    <property type="project" value="TreeGrafter"/>
</dbReference>
<evidence type="ECO:0000256" key="4">
    <source>
        <dbReference type="ARBA" id="ARBA00023038"/>
    </source>
</evidence>
<dbReference type="PANTHER" id="PTHR24205:SF16">
    <property type="entry name" value="GH01042P-RELATED"/>
    <property type="match status" value="1"/>
</dbReference>